<sequence>MENLSNSLSRKSYNGNGFAAKAVYDDVFGGPPKFGVATLSPRVEDYTEIFRSFHTSRASSIPILDLPVVDEVDVSFDVRSSKFDYSEVFSGFNGLDLAISYEELFNQSNAGDDSSEEAWTPAQSESLSDESDPSACSEKNQSLSNGNSYESLDGLKQFNISYHKANQRSKENMSNGMTHVAQLHAVPGFIYEVNETLPRLENENTLLQGTSDLNLSMDFNGRIKEGKQLRKTMSHPANGSLGIQTFGSALKPLNKRCSSLNGTFLTVSDISLQTNPSQLPPPSRPPPVLAVKEADCGRQNSKLKASKSYDFEQMASDNSPPFFDVEVDASSSAAASAAAMKDAMEKAQAKLKSAKELMERKKEGLQSCKLGLKNDKKVKEGEVSKFFDGSTSFNNERVQGTCDLDGSGMKAFAAEERKKVTKTTRAVSDSIEGERHINVAKKAVEKKHGWEYSSSQAFHKTDRTVAWRELPFSEVVEVDKSKKVIEQSNDENILVHNTKSHDCGQEKKAAMEAFDHQEKNNRKIKAAREAPEWKEKENKSEVAEGAWEWDEYKGRSKATKESLVQEEHENKIKVAQMVCQQAENEKKLRVGQRHGDIERILTEADKYEENEKLEEVPRGSNGVNVTQKLKEVNERIKNEKRFEDAHEREDKGRKVKETVEREEHDKRLTEAIEQKENEKRQKEALEQEEKEIQEKVAHEREENEKRLKETYEREEKEKRLNDALKSEVDEKRLKEALEWEENEKKHKLAYEREENEKRLVEALKQEENQKKLKEALEQEENAKKQKEAYEREENEKRINEACEREDKEKSKEAWEVEENKQRLQEAHESEESEKRLEEAFKQEEIEKRSEKVSEWEETDIGLKDAGKWKVLNGQSKDHEQMGMDGNEKKPKPDQETRVHMERENLKASDGACKLGDNKKQYTQVACKNKNSGKLEMTKEVLSCEEDGVVRTELRGSERELEAVELENVQFEEIINSCIMVEDGTQLEKNQIRTEDDNESLCVHDSVKKLVEDGIGIGQTHIESKKKALEMASDSENHVFTHERGERGTHMKELQVTFDPEESKDRLMSSHIEKKMGISLPVVLEGTRNAQKTAPKVGTRQSSERKEKNLNETLTPEEREKEARMKRERELEKDHLRKIEEEREREREREKDRMAVERATREACDRAFAEARGRAERAAVERATAEVRLRAMAEARERLEKASAEARERMLTDKASVEARLRAERAAVERATAEARERAFEKAMAEKAAFGARERAERSIADKLFTASRDGVRHCSSSSDLQFQGLGSSSGSRYSHSSVYGGVEGESAQRCKARLERHQRTAERAACVFFPFCFALFKKLRIFCLPRNRKYLKLFLALFQAKALAEKNMRDLLAQREQAERNRLAEVLDAEVKRWSSGKEGNLRALLSTLQYILGPDSGWQPIPLTEVITSVAVKKAYRKATLCVHPDKLQQRGASIQQKYICEKVFDLLKEAWNKFNSEER</sequence>
<feature type="region of interest" description="Disordered" evidence="3">
    <location>
        <begin position="771"/>
        <end position="911"/>
    </location>
</feature>
<dbReference type="PANTHER" id="PTHR23172:SF87">
    <property type="entry name" value="CHAPERONE DNAJ-DOMAIN SUPERFAMILY PROTEIN"/>
    <property type="match status" value="1"/>
</dbReference>
<dbReference type="InterPro" id="IPR001623">
    <property type="entry name" value="DnaJ_domain"/>
</dbReference>
<feature type="coiled-coil region" evidence="2">
    <location>
        <begin position="1181"/>
        <end position="1237"/>
    </location>
</feature>
<dbReference type="PROSITE" id="PS50076">
    <property type="entry name" value="DNAJ_2"/>
    <property type="match status" value="1"/>
</dbReference>
<accession>A0A5J5AS83</accession>
<evidence type="ECO:0000313" key="5">
    <source>
        <dbReference type="EMBL" id="KAA8531901.1"/>
    </source>
</evidence>
<dbReference type="Proteomes" id="UP000325577">
    <property type="component" value="Linkage Group LG2"/>
</dbReference>
<protein>
    <recommendedName>
        <fullName evidence="4">J domain-containing protein</fullName>
    </recommendedName>
</protein>
<evidence type="ECO:0000259" key="4">
    <source>
        <dbReference type="PROSITE" id="PS50076"/>
    </source>
</evidence>
<dbReference type="GO" id="GO:0072583">
    <property type="term" value="P:clathrin-dependent endocytosis"/>
    <property type="evidence" value="ECO:0007669"/>
    <property type="project" value="TreeGrafter"/>
</dbReference>
<evidence type="ECO:0000256" key="1">
    <source>
        <dbReference type="ARBA" id="ARBA00023054"/>
    </source>
</evidence>
<feature type="region of interest" description="Disordered" evidence="3">
    <location>
        <begin position="1272"/>
        <end position="1292"/>
    </location>
</feature>
<reference evidence="5 6" key="1">
    <citation type="submission" date="2019-09" db="EMBL/GenBank/DDBJ databases">
        <title>A chromosome-level genome assembly of the Chinese tupelo Nyssa sinensis.</title>
        <authorList>
            <person name="Yang X."/>
            <person name="Kang M."/>
            <person name="Yang Y."/>
            <person name="Xiong H."/>
            <person name="Wang M."/>
            <person name="Zhang Z."/>
            <person name="Wang Z."/>
            <person name="Wu H."/>
            <person name="Ma T."/>
            <person name="Liu J."/>
            <person name="Xi Z."/>
        </authorList>
    </citation>
    <scope>NUCLEOTIDE SEQUENCE [LARGE SCALE GENOMIC DNA]</scope>
    <source>
        <strain evidence="5">J267</strain>
        <tissue evidence="5">Leaf</tissue>
    </source>
</reference>
<gene>
    <name evidence="5" type="ORF">F0562_006382</name>
</gene>
<organism evidence="5 6">
    <name type="scientific">Nyssa sinensis</name>
    <dbReference type="NCBI Taxonomy" id="561372"/>
    <lineage>
        <taxon>Eukaryota</taxon>
        <taxon>Viridiplantae</taxon>
        <taxon>Streptophyta</taxon>
        <taxon>Embryophyta</taxon>
        <taxon>Tracheophyta</taxon>
        <taxon>Spermatophyta</taxon>
        <taxon>Magnoliopsida</taxon>
        <taxon>eudicotyledons</taxon>
        <taxon>Gunneridae</taxon>
        <taxon>Pentapetalae</taxon>
        <taxon>asterids</taxon>
        <taxon>Cornales</taxon>
        <taxon>Nyssaceae</taxon>
        <taxon>Nyssa</taxon>
    </lineage>
</organism>
<proteinExistence type="predicted"/>
<dbReference type="EMBL" id="CM018043">
    <property type="protein sequence ID" value="KAA8531901.1"/>
    <property type="molecule type" value="Genomic_DNA"/>
</dbReference>
<dbReference type="GO" id="GO:0005737">
    <property type="term" value="C:cytoplasm"/>
    <property type="evidence" value="ECO:0007669"/>
    <property type="project" value="TreeGrafter"/>
</dbReference>
<feature type="region of interest" description="Disordered" evidence="3">
    <location>
        <begin position="1085"/>
        <end position="1129"/>
    </location>
</feature>
<evidence type="ECO:0000256" key="2">
    <source>
        <dbReference type="SAM" id="Coils"/>
    </source>
</evidence>
<dbReference type="GO" id="GO:0031982">
    <property type="term" value="C:vesicle"/>
    <property type="evidence" value="ECO:0007669"/>
    <property type="project" value="TreeGrafter"/>
</dbReference>
<dbReference type="InterPro" id="IPR036869">
    <property type="entry name" value="J_dom_sf"/>
</dbReference>
<evidence type="ECO:0000256" key="3">
    <source>
        <dbReference type="SAM" id="MobiDB-lite"/>
    </source>
</evidence>
<dbReference type="OrthoDB" id="1717591at2759"/>
<name>A0A5J5AS83_9ASTE</name>
<feature type="coiled-coil region" evidence="2">
    <location>
        <begin position="337"/>
        <end position="364"/>
    </location>
</feature>
<feature type="compositionally biased region" description="Basic and acidic residues" evidence="3">
    <location>
        <begin position="1101"/>
        <end position="1129"/>
    </location>
</feature>
<dbReference type="GO" id="GO:0072318">
    <property type="term" value="P:clathrin coat disassembly"/>
    <property type="evidence" value="ECO:0007669"/>
    <property type="project" value="TreeGrafter"/>
</dbReference>
<feature type="region of interest" description="Disordered" evidence="3">
    <location>
        <begin position="640"/>
        <end position="727"/>
    </location>
</feature>
<keyword evidence="1 2" id="KW-0175">Coiled coil</keyword>
<feature type="domain" description="J" evidence="4">
    <location>
        <begin position="1417"/>
        <end position="1481"/>
    </location>
</feature>
<feature type="compositionally biased region" description="Basic and acidic residues" evidence="3">
    <location>
        <begin position="771"/>
        <end position="867"/>
    </location>
</feature>
<feature type="region of interest" description="Disordered" evidence="3">
    <location>
        <begin position="110"/>
        <end position="148"/>
    </location>
</feature>
<feature type="compositionally biased region" description="Polar residues" evidence="3">
    <location>
        <begin position="137"/>
        <end position="148"/>
    </location>
</feature>
<dbReference type="GO" id="GO:0030276">
    <property type="term" value="F:clathrin binding"/>
    <property type="evidence" value="ECO:0007669"/>
    <property type="project" value="TreeGrafter"/>
</dbReference>
<evidence type="ECO:0000313" key="6">
    <source>
        <dbReference type="Proteomes" id="UP000325577"/>
    </source>
</evidence>
<keyword evidence="6" id="KW-1185">Reference proteome</keyword>
<feature type="compositionally biased region" description="Basic and acidic residues" evidence="3">
    <location>
        <begin position="875"/>
        <end position="906"/>
    </location>
</feature>
<feature type="compositionally biased region" description="Low complexity" evidence="3">
    <location>
        <begin position="1275"/>
        <end position="1292"/>
    </location>
</feature>
<dbReference type="SUPFAM" id="SSF46565">
    <property type="entry name" value="Chaperone J-domain"/>
    <property type="match status" value="1"/>
</dbReference>
<dbReference type="FunFam" id="1.10.287.110:FF:000009">
    <property type="entry name" value="Auxilin-related protein 1"/>
    <property type="match status" value="1"/>
</dbReference>
<dbReference type="PANTHER" id="PTHR23172">
    <property type="entry name" value="AUXILIN/CYCLIN G-ASSOCIATED KINASE-RELATED"/>
    <property type="match status" value="1"/>
</dbReference>
<dbReference type="Gene3D" id="1.10.287.110">
    <property type="entry name" value="DnaJ domain"/>
    <property type="match status" value="1"/>
</dbReference>